<name>A0ACD3AMI7_9AGAR</name>
<protein>
    <submittedName>
        <fullName evidence="1">Uncharacterized protein</fullName>
    </submittedName>
</protein>
<dbReference type="Proteomes" id="UP000308600">
    <property type="component" value="Unassembled WGS sequence"/>
</dbReference>
<keyword evidence="2" id="KW-1185">Reference proteome</keyword>
<sequence length="267" mass="29587">AAWDAAQRGVLPTCHPDTCRAIQDDLIAWRTDLTAGPVRLILGWAGTGKTTIAQTMAKYWAAERCLAASFFFSRSSSDTDNTHRFHETIADHLFQHLLAANAEPEESRIHTILRTFRPVIFPSGPMVIIVDGLDECCDPEAQTKLLQDLLTSIVQLGPSAKLLIACRPEVHLQDVFNKFGLNPGSPRRFDLSPDSDIERFLQDSLQQIYENRRADGTMSAVDEPWPSKGDIAELVDRASGQFIFAATALSLIDNGEEDPVKMLKIVL</sequence>
<dbReference type="EMBL" id="ML208393">
    <property type="protein sequence ID" value="TFK66822.1"/>
    <property type="molecule type" value="Genomic_DNA"/>
</dbReference>
<proteinExistence type="predicted"/>
<gene>
    <name evidence="1" type="ORF">BDN72DRAFT_916478</name>
</gene>
<evidence type="ECO:0000313" key="2">
    <source>
        <dbReference type="Proteomes" id="UP000308600"/>
    </source>
</evidence>
<reference evidence="1 2" key="1">
    <citation type="journal article" date="2019" name="Nat. Ecol. Evol.">
        <title>Megaphylogeny resolves global patterns of mushroom evolution.</title>
        <authorList>
            <person name="Varga T."/>
            <person name="Krizsan K."/>
            <person name="Foldi C."/>
            <person name="Dima B."/>
            <person name="Sanchez-Garcia M."/>
            <person name="Sanchez-Ramirez S."/>
            <person name="Szollosi G.J."/>
            <person name="Szarkandi J.G."/>
            <person name="Papp V."/>
            <person name="Albert L."/>
            <person name="Andreopoulos W."/>
            <person name="Angelini C."/>
            <person name="Antonin V."/>
            <person name="Barry K.W."/>
            <person name="Bougher N.L."/>
            <person name="Buchanan P."/>
            <person name="Buyck B."/>
            <person name="Bense V."/>
            <person name="Catcheside P."/>
            <person name="Chovatia M."/>
            <person name="Cooper J."/>
            <person name="Damon W."/>
            <person name="Desjardin D."/>
            <person name="Finy P."/>
            <person name="Geml J."/>
            <person name="Haridas S."/>
            <person name="Hughes K."/>
            <person name="Justo A."/>
            <person name="Karasinski D."/>
            <person name="Kautmanova I."/>
            <person name="Kiss B."/>
            <person name="Kocsube S."/>
            <person name="Kotiranta H."/>
            <person name="LaButti K.M."/>
            <person name="Lechner B.E."/>
            <person name="Liimatainen K."/>
            <person name="Lipzen A."/>
            <person name="Lukacs Z."/>
            <person name="Mihaltcheva S."/>
            <person name="Morgado L.N."/>
            <person name="Niskanen T."/>
            <person name="Noordeloos M.E."/>
            <person name="Ohm R.A."/>
            <person name="Ortiz-Santana B."/>
            <person name="Ovrebo C."/>
            <person name="Racz N."/>
            <person name="Riley R."/>
            <person name="Savchenko A."/>
            <person name="Shiryaev A."/>
            <person name="Soop K."/>
            <person name="Spirin V."/>
            <person name="Szebenyi C."/>
            <person name="Tomsovsky M."/>
            <person name="Tulloss R.E."/>
            <person name="Uehling J."/>
            <person name="Grigoriev I.V."/>
            <person name="Vagvolgyi C."/>
            <person name="Papp T."/>
            <person name="Martin F.M."/>
            <person name="Miettinen O."/>
            <person name="Hibbett D.S."/>
            <person name="Nagy L.G."/>
        </authorList>
    </citation>
    <scope>NUCLEOTIDE SEQUENCE [LARGE SCALE GENOMIC DNA]</scope>
    <source>
        <strain evidence="1 2">NL-1719</strain>
    </source>
</reference>
<feature type="non-terminal residue" evidence="1">
    <location>
        <position position="267"/>
    </location>
</feature>
<evidence type="ECO:0000313" key="1">
    <source>
        <dbReference type="EMBL" id="TFK66822.1"/>
    </source>
</evidence>
<feature type="non-terminal residue" evidence="1">
    <location>
        <position position="1"/>
    </location>
</feature>
<organism evidence="1 2">
    <name type="scientific">Pluteus cervinus</name>
    <dbReference type="NCBI Taxonomy" id="181527"/>
    <lineage>
        <taxon>Eukaryota</taxon>
        <taxon>Fungi</taxon>
        <taxon>Dikarya</taxon>
        <taxon>Basidiomycota</taxon>
        <taxon>Agaricomycotina</taxon>
        <taxon>Agaricomycetes</taxon>
        <taxon>Agaricomycetidae</taxon>
        <taxon>Agaricales</taxon>
        <taxon>Pluteineae</taxon>
        <taxon>Pluteaceae</taxon>
        <taxon>Pluteus</taxon>
    </lineage>
</organism>
<accession>A0ACD3AMI7</accession>